<dbReference type="InterPro" id="IPR023395">
    <property type="entry name" value="MCP_dom_sf"/>
</dbReference>
<evidence type="ECO:0000256" key="7">
    <source>
        <dbReference type="RuleBase" id="RU000488"/>
    </source>
</evidence>
<keyword evidence="8" id="KW-1133">Transmembrane helix</keyword>
<organism evidence="9 10">
    <name type="scientific">Theileria equi strain WA</name>
    <dbReference type="NCBI Taxonomy" id="1537102"/>
    <lineage>
        <taxon>Eukaryota</taxon>
        <taxon>Sar</taxon>
        <taxon>Alveolata</taxon>
        <taxon>Apicomplexa</taxon>
        <taxon>Aconoidasida</taxon>
        <taxon>Piroplasmida</taxon>
        <taxon>Theileriidae</taxon>
        <taxon>Theileria</taxon>
    </lineage>
</organism>
<accession>L1LFN3</accession>
<dbReference type="GO" id="GO:0055085">
    <property type="term" value="P:transmembrane transport"/>
    <property type="evidence" value="ECO:0007669"/>
    <property type="project" value="InterPro"/>
</dbReference>
<dbReference type="STRING" id="1537102.L1LFN3"/>
<dbReference type="AlphaFoldDB" id="L1LFN3"/>
<evidence type="ECO:0000313" key="10">
    <source>
        <dbReference type="Proteomes" id="UP000031512"/>
    </source>
</evidence>
<proteinExistence type="inferred from homology"/>
<evidence type="ECO:0000256" key="2">
    <source>
        <dbReference type="ARBA" id="ARBA00022448"/>
    </source>
</evidence>
<dbReference type="OrthoDB" id="270584at2759"/>
<dbReference type="GeneID" id="15807685"/>
<feature type="repeat" description="Solcar" evidence="6">
    <location>
        <begin position="134"/>
        <end position="218"/>
    </location>
</feature>
<gene>
    <name evidence="9" type="ORF">BEWA_042750</name>
</gene>
<dbReference type="GO" id="GO:0016020">
    <property type="term" value="C:membrane"/>
    <property type="evidence" value="ECO:0007669"/>
    <property type="project" value="UniProtKB-SubCell"/>
</dbReference>
<dbReference type="PROSITE" id="PS50920">
    <property type="entry name" value="SOLCAR"/>
    <property type="match status" value="1"/>
</dbReference>
<dbReference type="InterPro" id="IPR018108">
    <property type="entry name" value="MCP_transmembrane"/>
</dbReference>
<dbReference type="PRINTS" id="PR00926">
    <property type="entry name" value="MITOCARRIER"/>
</dbReference>
<evidence type="ECO:0000313" key="9">
    <source>
        <dbReference type="EMBL" id="EKX74237.1"/>
    </source>
</evidence>
<dbReference type="Gene3D" id="1.50.40.10">
    <property type="entry name" value="Mitochondrial carrier domain"/>
    <property type="match status" value="1"/>
</dbReference>
<sequence length="336" mass="38882">MINVGIDKYEGLKERLRKFNEKKKKKRVTDARLNFTQYTAHVIPLSTQRFILSPFNRSVLFSQIGCGTFNKLFSINNTTPLNILRGSYERFGLLKLWKGTTPHLASGTIFPGIYILSRWVSDLKYIPYNDKRRVVYVKRYLSLFSVYTFSHLFSYPFDVAYTRLATNYSGSVKIKSHLRSVWNTKGMQGFYSGFSLCLMSTATYLLITFPLNEKFQYKLIESVNDEISKHPLLKQNVKSIQPKELKPVELFPFNLIFGSVSAFIARTITYPLDTIRVLYQYDSWKNNSKSIYSVLMKCTSGGWLRLYSGFSMKCVLLVPECLLYGTFYSIVIKSLS</sequence>
<reference evidence="9 10" key="1">
    <citation type="journal article" date="2012" name="BMC Genomics">
        <title>Comparative genomic analysis and phylogenetic position of Theileria equi.</title>
        <authorList>
            <person name="Kappmeyer L.S."/>
            <person name="Thiagarajan M."/>
            <person name="Herndon D.R."/>
            <person name="Ramsay J.D."/>
            <person name="Caler E."/>
            <person name="Djikeng A."/>
            <person name="Gillespie J.J."/>
            <person name="Lau A.O."/>
            <person name="Roalson E.H."/>
            <person name="Silva J.C."/>
            <person name="Silva M.G."/>
            <person name="Suarez C.E."/>
            <person name="Ueti M.W."/>
            <person name="Nene V.M."/>
            <person name="Mealey R.H."/>
            <person name="Knowles D.P."/>
            <person name="Brayton K.A."/>
        </authorList>
    </citation>
    <scope>NUCLEOTIDE SEQUENCE [LARGE SCALE GENOMIC DNA]</scope>
    <source>
        <strain evidence="9 10">WA</strain>
    </source>
</reference>
<dbReference type="Proteomes" id="UP000031512">
    <property type="component" value="Unassembled WGS sequence"/>
</dbReference>
<comment type="subcellular location">
    <subcellularLocation>
        <location evidence="1">Membrane</location>
        <topology evidence="1">Multi-pass membrane protein</topology>
    </subcellularLocation>
</comment>
<protein>
    <recommendedName>
        <fullName evidence="11">Mitochondrial carrier protein</fullName>
    </recommendedName>
</protein>
<dbReference type="SUPFAM" id="SSF103506">
    <property type="entry name" value="Mitochondrial carrier"/>
    <property type="match status" value="1"/>
</dbReference>
<name>L1LFN3_THEEQ</name>
<comment type="caution">
    <text evidence="9">The sequence shown here is derived from an EMBL/GenBank/DDBJ whole genome shotgun (WGS) entry which is preliminary data.</text>
</comment>
<keyword evidence="4" id="KW-0677">Repeat</keyword>
<dbReference type="EMBL" id="ACOU01000002">
    <property type="protein sequence ID" value="EKX74237.1"/>
    <property type="molecule type" value="Genomic_DNA"/>
</dbReference>
<feature type="transmembrane region" description="Helical" evidence="8">
    <location>
        <begin position="190"/>
        <end position="211"/>
    </location>
</feature>
<keyword evidence="5 6" id="KW-0472">Membrane</keyword>
<dbReference type="eggNOG" id="KOG0752">
    <property type="taxonomic scope" value="Eukaryota"/>
</dbReference>
<evidence type="ECO:0008006" key="11">
    <source>
        <dbReference type="Google" id="ProtNLM"/>
    </source>
</evidence>
<evidence type="ECO:0000256" key="5">
    <source>
        <dbReference type="ARBA" id="ARBA00023136"/>
    </source>
</evidence>
<evidence type="ECO:0000256" key="4">
    <source>
        <dbReference type="ARBA" id="ARBA00022737"/>
    </source>
</evidence>
<evidence type="ECO:0000256" key="6">
    <source>
        <dbReference type="PROSITE-ProRule" id="PRU00282"/>
    </source>
</evidence>
<keyword evidence="10" id="KW-1185">Reference proteome</keyword>
<dbReference type="RefSeq" id="XP_004833689.1">
    <property type="nucleotide sequence ID" value="XM_004833632.1"/>
</dbReference>
<evidence type="ECO:0000256" key="3">
    <source>
        <dbReference type="ARBA" id="ARBA00022692"/>
    </source>
</evidence>
<dbReference type="Pfam" id="PF00153">
    <property type="entry name" value="Mito_carr"/>
    <property type="match status" value="2"/>
</dbReference>
<evidence type="ECO:0000256" key="1">
    <source>
        <dbReference type="ARBA" id="ARBA00004141"/>
    </source>
</evidence>
<dbReference type="KEGG" id="beq:BEWA_042750"/>
<feature type="transmembrane region" description="Helical" evidence="8">
    <location>
        <begin position="140"/>
        <end position="157"/>
    </location>
</feature>
<comment type="similarity">
    <text evidence="7">Belongs to the mitochondrial carrier (TC 2.A.29) family.</text>
</comment>
<dbReference type="VEuPathDB" id="PiroplasmaDB:BEWA_042750"/>
<dbReference type="InterPro" id="IPR002067">
    <property type="entry name" value="MCP"/>
</dbReference>
<keyword evidence="3 6" id="KW-0812">Transmembrane</keyword>
<evidence type="ECO:0000256" key="8">
    <source>
        <dbReference type="SAM" id="Phobius"/>
    </source>
</evidence>
<keyword evidence="2 7" id="KW-0813">Transport</keyword>
<dbReference type="PANTHER" id="PTHR24089">
    <property type="entry name" value="SOLUTE CARRIER FAMILY 25"/>
    <property type="match status" value="1"/>
</dbReference>